<reference evidence="11 12" key="1">
    <citation type="submission" date="2019-09" db="EMBL/GenBank/DDBJ databases">
        <title>Bird 10,000 Genomes (B10K) Project - Family phase.</title>
        <authorList>
            <person name="Zhang G."/>
        </authorList>
    </citation>
    <scope>NUCLEOTIDE SEQUENCE [LARGE SCALE GENOMIC DNA]</scope>
    <source>
        <strain evidence="11">OUT-0007</strain>
        <tissue evidence="11">Blood</tissue>
    </source>
</reference>
<dbReference type="SMART" id="SM00220">
    <property type="entry name" value="S_TKc"/>
    <property type="match status" value="1"/>
</dbReference>
<feature type="binding site" evidence="7">
    <location>
        <position position="305"/>
    </location>
    <ligand>
        <name>ATP</name>
        <dbReference type="ChEBI" id="CHEBI:30616"/>
    </ligand>
</feature>
<keyword evidence="2 7" id="KW-0547">Nucleotide-binding</keyword>
<feature type="non-terminal residue" evidence="11">
    <location>
        <position position="544"/>
    </location>
</feature>
<keyword evidence="3 11" id="KW-0418">Kinase</keyword>
<dbReference type="Gene3D" id="3.30.160.20">
    <property type="match status" value="2"/>
</dbReference>
<feature type="domain" description="DRBM" evidence="10">
    <location>
        <begin position="96"/>
        <end position="164"/>
    </location>
</feature>
<dbReference type="InterPro" id="IPR014720">
    <property type="entry name" value="dsRBD_dom"/>
</dbReference>
<dbReference type="GO" id="GO:0004694">
    <property type="term" value="F:eukaryotic translation initiation factor 2alpha kinase activity"/>
    <property type="evidence" value="ECO:0007669"/>
    <property type="project" value="TreeGrafter"/>
</dbReference>
<evidence type="ECO:0000259" key="9">
    <source>
        <dbReference type="PROSITE" id="PS50011"/>
    </source>
</evidence>
<dbReference type="Pfam" id="PF00069">
    <property type="entry name" value="Pkinase"/>
    <property type="match status" value="1"/>
</dbReference>
<dbReference type="PANTHER" id="PTHR11042:SF163">
    <property type="entry name" value="INTERFERON-INDUCED, DOUBLE-STRANDED RNA-ACTIVATED PROTEIN KINASE"/>
    <property type="match status" value="1"/>
</dbReference>
<comment type="caution">
    <text evidence="11">The sequence shown here is derived from an EMBL/GenBank/DDBJ whole genome shotgun (WGS) entry which is preliminary data.</text>
</comment>
<dbReference type="InterPro" id="IPR008271">
    <property type="entry name" value="Ser/Thr_kinase_AS"/>
</dbReference>
<dbReference type="PANTHER" id="PTHR11042">
    <property type="entry name" value="EUKARYOTIC TRANSLATION INITIATION FACTOR 2-ALPHA KINASE EIF2-ALPHA KINASE -RELATED"/>
    <property type="match status" value="1"/>
</dbReference>
<protein>
    <submittedName>
        <fullName evidence="11">E2AK2 kinase</fullName>
    </submittedName>
</protein>
<organism evidence="11 12">
    <name type="scientific">Caloenas nicobarica</name>
    <name type="common">Nicobar pigeon</name>
    <dbReference type="NCBI Taxonomy" id="187106"/>
    <lineage>
        <taxon>Eukaryota</taxon>
        <taxon>Metazoa</taxon>
        <taxon>Chordata</taxon>
        <taxon>Craniata</taxon>
        <taxon>Vertebrata</taxon>
        <taxon>Euteleostomi</taxon>
        <taxon>Archelosauria</taxon>
        <taxon>Archosauria</taxon>
        <taxon>Dinosauria</taxon>
        <taxon>Saurischia</taxon>
        <taxon>Theropoda</taxon>
        <taxon>Coelurosauria</taxon>
        <taxon>Aves</taxon>
        <taxon>Neognathae</taxon>
        <taxon>Neoaves</taxon>
        <taxon>Columbimorphae</taxon>
        <taxon>Columbiformes</taxon>
        <taxon>Columbidae</taxon>
        <taxon>Caloenas</taxon>
    </lineage>
</organism>
<dbReference type="InterPro" id="IPR017441">
    <property type="entry name" value="Protein_kinase_ATP_BS"/>
</dbReference>
<accession>A0A7K6SKR8</accession>
<evidence type="ECO:0000256" key="1">
    <source>
        <dbReference type="ARBA" id="ARBA00022679"/>
    </source>
</evidence>
<dbReference type="InterPro" id="IPR050339">
    <property type="entry name" value="CC_SR_Kinase"/>
</dbReference>
<feature type="non-terminal residue" evidence="11">
    <location>
        <position position="1"/>
    </location>
</feature>
<evidence type="ECO:0000259" key="10">
    <source>
        <dbReference type="PROSITE" id="PS50137"/>
    </source>
</evidence>
<keyword evidence="4 7" id="KW-0067">ATP-binding</keyword>
<dbReference type="SMART" id="SM00358">
    <property type="entry name" value="DSRM"/>
    <property type="match status" value="2"/>
</dbReference>
<dbReference type="GO" id="GO:0005737">
    <property type="term" value="C:cytoplasm"/>
    <property type="evidence" value="ECO:0007669"/>
    <property type="project" value="TreeGrafter"/>
</dbReference>
<proteinExistence type="inferred from homology"/>
<dbReference type="AlphaFoldDB" id="A0A7K6SKR8"/>
<dbReference type="SUPFAM" id="SSF56112">
    <property type="entry name" value="Protein kinase-like (PK-like)"/>
    <property type="match status" value="1"/>
</dbReference>
<evidence type="ECO:0000256" key="6">
    <source>
        <dbReference type="PROSITE-ProRule" id="PRU00266"/>
    </source>
</evidence>
<evidence type="ECO:0000256" key="3">
    <source>
        <dbReference type="ARBA" id="ARBA00022777"/>
    </source>
</evidence>
<evidence type="ECO:0000256" key="4">
    <source>
        <dbReference type="ARBA" id="ARBA00022840"/>
    </source>
</evidence>
<evidence type="ECO:0000256" key="7">
    <source>
        <dbReference type="PROSITE-ProRule" id="PRU10141"/>
    </source>
</evidence>
<evidence type="ECO:0000313" key="12">
    <source>
        <dbReference type="Proteomes" id="UP000546235"/>
    </source>
</evidence>
<name>A0A7K6SKR8_CALNI</name>
<feature type="region of interest" description="Disordered" evidence="8">
    <location>
        <begin position="207"/>
        <end position="247"/>
    </location>
</feature>
<keyword evidence="6" id="KW-0694">RNA-binding</keyword>
<dbReference type="InterPro" id="IPR011009">
    <property type="entry name" value="Kinase-like_dom_sf"/>
</dbReference>
<dbReference type="Proteomes" id="UP000546235">
    <property type="component" value="Unassembled WGS sequence"/>
</dbReference>
<feature type="compositionally biased region" description="Basic and acidic residues" evidence="8">
    <location>
        <begin position="235"/>
        <end position="247"/>
    </location>
</feature>
<dbReference type="SUPFAM" id="SSF54768">
    <property type="entry name" value="dsRNA-binding domain-like"/>
    <property type="match status" value="2"/>
</dbReference>
<evidence type="ECO:0000256" key="5">
    <source>
        <dbReference type="ARBA" id="ARBA00037982"/>
    </source>
</evidence>
<evidence type="ECO:0000313" key="11">
    <source>
        <dbReference type="EMBL" id="NWW98195.1"/>
    </source>
</evidence>
<dbReference type="Gene3D" id="3.30.200.20">
    <property type="entry name" value="Phosphorylase Kinase, domain 1"/>
    <property type="match status" value="1"/>
</dbReference>
<evidence type="ECO:0000256" key="8">
    <source>
        <dbReference type="SAM" id="MobiDB-lite"/>
    </source>
</evidence>
<dbReference type="GO" id="GO:0005524">
    <property type="term" value="F:ATP binding"/>
    <property type="evidence" value="ECO:0007669"/>
    <property type="project" value="UniProtKB-UniRule"/>
</dbReference>
<dbReference type="GO" id="GO:0003723">
    <property type="term" value="F:RNA binding"/>
    <property type="evidence" value="ECO:0007669"/>
    <property type="project" value="UniProtKB-UniRule"/>
</dbReference>
<dbReference type="Gene3D" id="1.10.510.10">
    <property type="entry name" value="Transferase(Phosphotransferase) domain 1"/>
    <property type="match status" value="1"/>
</dbReference>
<dbReference type="PROSITE" id="PS50011">
    <property type="entry name" value="PROTEIN_KINASE_DOM"/>
    <property type="match status" value="1"/>
</dbReference>
<comment type="similarity">
    <text evidence="5">Belongs to the protein kinase superfamily. Ser/Thr protein kinase family. GCN2 subfamily.</text>
</comment>
<dbReference type="PROSITE" id="PS00108">
    <property type="entry name" value="PROTEIN_KINASE_ST"/>
    <property type="match status" value="1"/>
</dbReference>
<feature type="compositionally biased region" description="Polar residues" evidence="8">
    <location>
        <begin position="212"/>
        <end position="222"/>
    </location>
</feature>
<dbReference type="PROSITE" id="PS00107">
    <property type="entry name" value="PROTEIN_KINASE_ATP"/>
    <property type="match status" value="1"/>
</dbReference>
<dbReference type="EMBL" id="VZSB01000368">
    <property type="protein sequence ID" value="NWW98195.1"/>
    <property type="molecule type" value="Genomic_DNA"/>
</dbReference>
<feature type="domain" description="DRBM" evidence="10">
    <location>
        <begin position="4"/>
        <end position="72"/>
    </location>
</feature>
<dbReference type="Pfam" id="PF00035">
    <property type="entry name" value="dsrm"/>
    <property type="match status" value="2"/>
</dbReference>
<sequence>MEREHMEKLNNYCLKKGLKLCYVDDWSTGPSHCPEFTVVVKINGKNYGTGTGKNKKDARAIAARVTWEMIEVKSPSNMQAAKLTSPVTLPPVQAKDFVSLLNTYSQKTSQRVDYSNRNSTGVPHAPMFSCSCTINGSVYGNGTGNSIAAAKQAAAKQALEKLKKEDAVTVSLFHAIFNTSFSIVTLFSICFEDSAPKLGEKMNDMAVREKPSPSQRNAQSSAVKPKRKLAANFDNARHKEDAKRMSDSDESWADLDANTCENESPYTVNKRFLEDFKNIEPVGEGGFGNVFKATSKLDERTYAVKRVRFTKDVRREVKELARLDHENIVRYHSCWKGNDHVTSPDSGYDSVTQPDSAHSYKEILCLFIQMDFCEKGPLENWITKHRQDKEYHKMAKTKFLQILKGVKYIHSEGLIHRDLKPQNIFISHEDKIKIGDFGLVTSQASETLTENRGTKPYMAPEQFGHTYGKEVDIYALGLIWFEILSAISRHERSKIWSNIREGKLPESFTNQFPTAAPLIKKMLSKHPEERHSASKILELFESVD</sequence>
<dbReference type="GO" id="GO:0005634">
    <property type="term" value="C:nucleus"/>
    <property type="evidence" value="ECO:0007669"/>
    <property type="project" value="TreeGrafter"/>
</dbReference>
<keyword evidence="1" id="KW-0808">Transferase</keyword>
<evidence type="ECO:0000256" key="2">
    <source>
        <dbReference type="ARBA" id="ARBA00022741"/>
    </source>
</evidence>
<keyword evidence="12" id="KW-1185">Reference proteome</keyword>
<gene>
    <name evidence="11" type="primary">Eif2ak2</name>
    <name evidence="11" type="ORF">CALNIC_R05427</name>
</gene>
<dbReference type="InterPro" id="IPR000719">
    <property type="entry name" value="Prot_kinase_dom"/>
</dbReference>
<feature type="domain" description="Protein kinase" evidence="9">
    <location>
        <begin position="276"/>
        <end position="544"/>
    </location>
</feature>
<dbReference type="PROSITE" id="PS50137">
    <property type="entry name" value="DS_RBD"/>
    <property type="match status" value="2"/>
</dbReference>